<dbReference type="PANTHER" id="PTHR43318:SF1">
    <property type="entry name" value="POLYSACCHARIDE BIOSYNTHESIS PROTEIN EPSC-RELATED"/>
    <property type="match status" value="1"/>
</dbReference>
<dbReference type="Pfam" id="PF13727">
    <property type="entry name" value="CoA_binding_3"/>
    <property type="match status" value="1"/>
</dbReference>
<dbReference type="SUPFAM" id="SSF51735">
    <property type="entry name" value="NAD(P)-binding Rossmann-fold domains"/>
    <property type="match status" value="1"/>
</dbReference>
<dbReference type="PANTHER" id="PTHR43318">
    <property type="entry name" value="UDP-N-ACETYLGLUCOSAMINE 4,6-DEHYDRATASE"/>
    <property type="match status" value="1"/>
</dbReference>
<accession>A0A3N4VS02</accession>
<comment type="similarity">
    <text evidence="1">Belongs to the polysaccharide synthase family.</text>
</comment>
<dbReference type="Proteomes" id="UP000281691">
    <property type="component" value="Unassembled WGS sequence"/>
</dbReference>
<keyword evidence="2" id="KW-0472">Membrane</keyword>
<dbReference type="InterPro" id="IPR029063">
    <property type="entry name" value="SAM-dependent_MTases_sf"/>
</dbReference>
<feature type="transmembrane region" description="Helical" evidence="2">
    <location>
        <begin position="15"/>
        <end position="37"/>
    </location>
</feature>
<dbReference type="InterPro" id="IPR003869">
    <property type="entry name" value="Polysac_CapD-like"/>
</dbReference>
<evidence type="ECO:0000313" key="4">
    <source>
        <dbReference type="EMBL" id="RPE82699.1"/>
    </source>
</evidence>
<reference evidence="4 5" key="1">
    <citation type="submission" date="2018-11" db="EMBL/GenBank/DDBJ databases">
        <title>Genomic Encyclopedia of Type Strains, Phase IV (KMG-IV): sequencing the most valuable type-strain genomes for metagenomic binning, comparative biology and taxonomic classification.</title>
        <authorList>
            <person name="Goeker M."/>
        </authorList>
    </citation>
    <scope>NUCLEOTIDE SEQUENCE [LARGE SCALE GENOMIC DNA]</scope>
    <source>
        <strain evidence="4 5">DSM 27238</strain>
    </source>
</reference>
<keyword evidence="2" id="KW-1133">Transmembrane helix</keyword>
<dbReference type="OrthoDB" id="9803111at2"/>
<dbReference type="Gene3D" id="3.40.50.720">
    <property type="entry name" value="NAD(P)-binding Rossmann-like Domain"/>
    <property type="match status" value="2"/>
</dbReference>
<dbReference type="AlphaFoldDB" id="A0A3N4VS02"/>
<dbReference type="EMBL" id="RKQP01000004">
    <property type="protein sequence ID" value="RPE82699.1"/>
    <property type="molecule type" value="Genomic_DNA"/>
</dbReference>
<feature type="domain" description="Polysaccharide biosynthesis protein CapD-like" evidence="3">
    <location>
        <begin position="280"/>
        <end position="573"/>
    </location>
</feature>
<evidence type="ECO:0000259" key="3">
    <source>
        <dbReference type="Pfam" id="PF02719"/>
    </source>
</evidence>
<feature type="transmembrane region" description="Helical" evidence="2">
    <location>
        <begin position="112"/>
        <end position="129"/>
    </location>
</feature>
<dbReference type="RefSeq" id="WP_124211520.1">
    <property type="nucleotide sequence ID" value="NZ_CP016615.1"/>
</dbReference>
<dbReference type="InterPro" id="IPR036291">
    <property type="entry name" value="NAD(P)-bd_dom_sf"/>
</dbReference>
<keyword evidence="2" id="KW-0812">Transmembrane</keyword>
<proteinExistence type="inferred from homology"/>
<name>A0A3N4VS02_9PAST</name>
<dbReference type="Pfam" id="PF02719">
    <property type="entry name" value="Polysacc_synt_2"/>
    <property type="match status" value="1"/>
</dbReference>
<gene>
    <name evidence="4" type="ORF">EDC46_1370</name>
</gene>
<comment type="caution">
    <text evidence="4">The sequence shown here is derived from an EMBL/GenBank/DDBJ whole genome shotgun (WGS) entry which is preliminary data.</text>
</comment>
<feature type="transmembrane region" description="Helical" evidence="2">
    <location>
        <begin position="49"/>
        <end position="68"/>
    </location>
</feature>
<evidence type="ECO:0000256" key="1">
    <source>
        <dbReference type="ARBA" id="ARBA00007430"/>
    </source>
</evidence>
<dbReference type="CDD" id="cd05237">
    <property type="entry name" value="UDP_invert_4-6DH_SDR_e"/>
    <property type="match status" value="1"/>
</dbReference>
<evidence type="ECO:0000313" key="5">
    <source>
        <dbReference type="Proteomes" id="UP000281691"/>
    </source>
</evidence>
<dbReference type="InterPro" id="IPR051203">
    <property type="entry name" value="Polysaccharide_Synthase-Rel"/>
</dbReference>
<keyword evidence="5" id="KW-1185">Reference proteome</keyword>
<sequence>MFSFILNLRRSTKRIVSLFVDVILIIVAYFGSLGIRYDSSISVYSFEHWVNVSAVIVLTLSIFIKLGLYRAVLRFITIKIVNTVLVGTLCSTVAMLLVAYILQLNIPRTVPFLYFILLSILIVGIRLLFRTILNIGNNKKKSVVIYGAGDSGRQLLTALNQIPGYYVSAFVDDNRKIHKLSLHGIKVYSPNELPDLVERYQVQQILLAIPSAPFARRKEIISDLTQLSCEVLTVPGIEDIITGKAKLTTLNKVSIDELLGREPVQPIQELLSANIDNKVVMVTGAGGSIGSELCRQILRQNPKKLILFELNEFNLYAIEGELRNLLKKENLSVGLVPIMGTIQNKEYIANIIQTFSVQTVYHAAAYKHVPLVEYNVVEGIRNNVLGTLNCALSAIECNVETFILISTDKAVRPTNTMGTTKRIAELILQALAKKQSNTRFCMVRFGNVLGSSGSVVPLFRKQIEQGGPITLTHPEITRYFMTIPEASQLVIQAGAMGKGGDVFVLDMGESVKIIDLARRMIKLTGLKEKSQENPNGDIEIRTTGLRPGEKLYEELLIGDNVFPTIHPRIMTATEIMLDWDQLVPLLTELEEYCNSYSVDKVREILLKLPTAFNPVDNICDLLWIESKK</sequence>
<feature type="transmembrane region" description="Helical" evidence="2">
    <location>
        <begin position="80"/>
        <end position="106"/>
    </location>
</feature>
<organism evidence="4 5">
    <name type="scientific">Vespertiliibacter pulmonis</name>
    <dbReference type="NCBI Taxonomy" id="1443036"/>
    <lineage>
        <taxon>Bacteria</taxon>
        <taxon>Pseudomonadati</taxon>
        <taxon>Pseudomonadota</taxon>
        <taxon>Gammaproteobacteria</taxon>
        <taxon>Pasteurellales</taxon>
        <taxon>Pasteurellaceae</taxon>
        <taxon>Vespertiliibacter</taxon>
    </lineage>
</organism>
<protein>
    <submittedName>
        <fullName evidence="4">FlaA1/EpsC-like NDP-sugar epimerase</fullName>
    </submittedName>
</protein>
<evidence type="ECO:0000256" key="2">
    <source>
        <dbReference type="SAM" id="Phobius"/>
    </source>
</evidence>
<dbReference type="SUPFAM" id="SSF53335">
    <property type="entry name" value="S-adenosyl-L-methionine-dependent methyltransferases"/>
    <property type="match status" value="1"/>
</dbReference>